<dbReference type="Proteomes" id="UP000003089">
    <property type="component" value="Unassembled WGS sequence"/>
</dbReference>
<dbReference type="HOGENOM" id="CLU_1591307_0_0_10"/>
<keyword evidence="2" id="KW-1185">Reference proteome</keyword>
<name>I9GPG7_9BACE</name>
<gene>
    <name evidence="1" type="ORF">HMPREF1068_02809</name>
</gene>
<protein>
    <submittedName>
        <fullName evidence="1">Uncharacterized protein</fullName>
    </submittedName>
</protein>
<reference evidence="1 2" key="1">
    <citation type="submission" date="2012-02" db="EMBL/GenBank/DDBJ databases">
        <title>The Genome Sequence of Bacteroides nordii CL02T12C05.</title>
        <authorList>
            <consortium name="The Broad Institute Genome Sequencing Platform"/>
            <person name="Earl A."/>
            <person name="Ward D."/>
            <person name="Feldgarden M."/>
            <person name="Gevers D."/>
            <person name="Zitomersky N.L."/>
            <person name="Coyne M.J."/>
            <person name="Comstock L.E."/>
            <person name="Young S.K."/>
            <person name="Zeng Q."/>
            <person name="Gargeya S."/>
            <person name="Fitzgerald M."/>
            <person name="Haas B."/>
            <person name="Abouelleil A."/>
            <person name="Alvarado L."/>
            <person name="Arachchi H.M."/>
            <person name="Berlin A."/>
            <person name="Chapman S.B."/>
            <person name="Gearin G."/>
            <person name="Goldberg J."/>
            <person name="Griggs A."/>
            <person name="Gujja S."/>
            <person name="Hansen M."/>
            <person name="Heiman D."/>
            <person name="Howarth C."/>
            <person name="Larimer J."/>
            <person name="Lui A."/>
            <person name="MacDonald P.J.P."/>
            <person name="McCowen C."/>
            <person name="Montmayeur A."/>
            <person name="Murphy C."/>
            <person name="Neiman D."/>
            <person name="Pearson M."/>
            <person name="Priest M."/>
            <person name="Roberts A."/>
            <person name="Saif S."/>
            <person name="Shea T."/>
            <person name="Sisk P."/>
            <person name="Stolte C."/>
            <person name="Sykes S."/>
            <person name="Wortman J."/>
            <person name="Nusbaum C."/>
            <person name="Birren B."/>
        </authorList>
    </citation>
    <scope>NUCLEOTIDE SEQUENCE [LARGE SCALE GENOMIC DNA]</scope>
    <source>
        <strain evidence="1 2">CL02T12C05</strain>
    </source>
</reference>
<dbReference type="RefSeq" id="WP_007485923.1">
    <property type="nucleotide sequence ID" value="NZ_JH724314.1"/>
</dbReference>
<evidence type="ECO:0000313" key="1">
    <source>
        <dbReference type="EMBL" id="EIY48779.1"/>
    </source>
</evidence>
<dbReference type="AlphaFoldDB" id="I9GPG7"/>
<sequence length="167" mass="19687">MESVIYNLPCIDSVLQVKCGTKESMKLVNVRDYMELVKRNEKIKEWLSRMNEDELSVYTINNNVVKYLILSSTMIDATGLATNFYHWLFIDITNEKVLEETLSLSKDRRSCFVEDNIIHFIVFKYGDEFYHGNRDYLNLPITTVEYIWDGNKLEKISSMNLICSEER</sequence>
<proteinExistence type="predicted"/>
<dbReference type="eggNOG" id="COG3209">
    <property type="taxonomic scope" value="Bacteria"/>
</dbReference>
<dbReference type="EMBL" id="AGXS01000018">
    <property type="protein sequence ID" value="EIY48779.1"/>
    <property type="molecule type" value="Genomic_DNA"/>
</dbReference>
<comment type="caution">
    <text evidence="1">The sequence shown here is derived from an EMBL/GenBank/DDBJ whole genome shotgun (WGS) entry which is preliminary data.</text>
</comment>
<accession>I9GPG7</accession>
<evidence type="ECO:0000313" key="2">
    <source>
        <dbReference type="Proteomes" id="UP000003089"/>
    </source>
</evidence>
<organism evidence="1 2">
    <name type="scientific">Bacteroides nordii CL02T12C05</name>
    <dbReference type="NCBI Taxonomy" id="997884"/>
    <lineage>
        <taxon>Bacteria</taxon>
        <taxon>Pseudomonadati</taxon>
        <taxon>Bacteroidota</taxon>
        <taxon>Bacteroidia</taxon>
        <taxon>Bacteroidales</taxon>
        <taxon>Bacteroidaceae</taxon>
        <taxon>Bacteroides</taxon>
    </lineage>
</organism>
<dbReference type="PATRIC" id="fig|997884.3.peg.2886"/>